<organism evidence="3 4">
    <name type="scientific">Elasticomyces elasticus</name>
    <dbReference type="NCBI Taxonomy" id="574655"/>
    <lineage>
        <taxon>Eukaryota</taxon>
        <taxon>Fungi</taxon>
        <taxon>Dikarya</taxon>
        <taxon>Ascomycota</taxon>
        <taxon>Pezizomycotina</taxon>
        <taxon>Dothideomycetes</taxon>
        <taxon>Dothideomycetidae</taxon>
        <taxon>Mycosphaerellales</taxon>
        <taxon>Teratosphaeriaceae</taxon>
        <taxon>Elasticomyces</taxon>
    </lineage>
</organism>
<protein>
    <submittedName>
        <fullName evidence="3">Uncharacterized protein</fullName>
    </submittedName>
</protein>
<sequence>MPVLPQLFQRAASLATDTHTLESRQTLESAGSSIADRLPLLLPRQNPAPSLVAIPYFYQYGGPAPGAVAGIVLGSVAGFLLLIWLFWSLSNGGGFIRTSQYEEEDVVVRRRSRSPRSRRSSRQTEMRSRSPRRERVIRQERIIRDINPPREPSRIRETVIVDESRTERRVDGDDIAGLPMRR</sequence>
<accession>A0AAN7WQ01</accession>
<dbReference type="AlphaFoldDB" id="A0AAN7WQ01"/>
<reference evidence="3" key="1">
    <citation type="submission" date="2023-08" db="EMBL/GenBank/DDBJ databases">
        <title>Black Yeasts Isolated from many extreme environments.</title>
        <authorList>
            <person name="Coleine C."/>
            <person name="Stajich J.E."/>
            <person name="Selbmann L."/>
        </authorList>
    </citation>
    <scope>NUCLEOTIDE SEQUENCE</scope>
    <source>
        <strain evidence="3">CCFEE 5810</strain>
    </source>
</reference>
<feature type="region of interest" description="Disordered" evidence="1">
    <location>
        <begin position="110"/>
        <end position="133"/>
    </location>
</feature>
<feature type="compositionally biased region" description="Basic residues" evidence="1">
    <location>
        <begin position="110"/>
        <end position="121"/>
    </location>
</feature>
<feature type="transmembrane region" description="Helical" evidence="2">
    <location>
        <begin position="67"/>
        <end position="87"/>
    </location>
</feature>
<keyword evidence="2" id="KW-0472">Membrane</keyword>
<feature type="compositionally biased region" description="Basic and acidic residues" evidence="1">
    <location>
        <begin position="122"/>
        <end position="133"/>
    </location>
</feature>
<proteinExistence type="predicted"/>
<evidence type="ECO:0000256" key="2">
    <source>
        <dbReference type="SAM" id="Phobius"/>
    </source>
</evidence>
<evidence type="ECO:0000256" key="1">
    <source>
        <dbReference type="SAM" id="MobiDB-lite"/>
    </source>
</evidence>
<evidence type="ECO:0000313" key="4">
    <source>
        <dbReference type="Proteomes" id="UP001310594"/>
    </source>
</evidence>
<name>A0AAN7WQ01_9PEZI</name>
<gene>
    <name evidence="3" type="ORF">LTR97_002622</name>
</gene>
<evidence type="ECO:0000313" key="3">
    <source>
        <dbReference type="EMBL" id="KAK5705503.1"/>
    </source>
</evidence>
<keyword evidence="2" id="KW-1133">Transmembrane helix</keyword>
<dbReference type="EMBL" id="JAVRQU010000003">
    <property type="protein sequence ID" value="KAK5705503.1"/>
    <property type="molecule type" value="Genomic_DNA"/>
</dbReference>
<comment type="caution">
    <text evidence="3">The sequence shown here is derived from an EMBL/GenBank/DDBJ whole genome shotgun (WGS) entry which is preliminary data.</text>
</comment>
<keyword evidence="2" id="KW-0812">Transmembrane</keyword>
<dbReference type="Proteomes" id="UP001310594">
    <property type="component" value="Unassembled WGS sequence"/>
</dbReference>